<feature type="transmembrane region" description="Helical" evidence="7">
    <location>
        <begin position="176"/>
        <end position="196"/>
    </location>
</feature>
<dbReference type="PANTHER" id="PTHR23513">
    <property type="entry name" value="INTEGRAL MEMBRANE EFFLUX PROTEIN-RELATED"/>
    <property type="match status" value="1"/>
</dbReference>
<comment type="subcellular location">
    <subcellularLocation>
        <location evidence="1">Cell membrane</location>
        <topology evidence="1">Multi-pass membrane protein</topology>
    </subcellularLocation>
</comment>
<dbReference type="Pfam" id="PF05977">
    <property type="entry name" value="MFS_3"/>
    <property type="match status" value="1"/>
</dbReference>
<proteinExistence type="predicted"/>
<keyword evidence="3" id="KW-1003">Cell membrane</keyword>
<dbReference type="SUPFAM" id="SSF103473">
    <property type="entry name" value="MFS general substrate transporter"/>
    <property type="match status" value="1"/>
</dbReference>
<dbReference type="CDD" id="cd06173">
    <property type="entry name" value="MFS_MefA_like"/>
    <property type="match status" value="1"/>
</dbReference>
<evidence type="ECO:0000313" key="8">
    <source>
        <dbReference type="EMBL" id="SNS37643.1"/>
    </source>
</evidence>
<evidence type="ECO:0000256" key="5">
    <source>
        <dbReference type="ARBA" id="ARBA00022989"/>
    </source>
</evidence>
<dbReference type="AlphaFoldDB" id="A0A239E0X7"/>
<feature type="transmembrane region" description="Helical" evidence="7">
    <location>
        <begin position="291"/>
        <end position="312"/>
    </location>
</feature>
<evidence type="ECO:0000256" key="2">
    <source>
        <dbReference type="ARBA" id="ARBA00022448"/>
    </source>
</evidence>
<accession>A0A239E0X7</accession>
<evidence type="ECO:0000256" key="7">
    <source>
        <dbReference type="SAM" id="Phobius"/>
    </source>
</evidence>
<organism evidence="8 9">
    <name type="scientific">Granulicella rosea</name>
    <dbReference type="NCBI Taxonomy" id="474952"/>
    <lineage>
        <taxon>Bacteria</taxon>
        <taxon>Pseudomonadati</taxon>
        <taxon>Acidobacteriota</taxon>
        <taxon>Terriglobia</taxon>
        <taxon>Terriglobales</taxon>
        <taxon>Acidobacteriaceae</taxon>
        <taxon>Granulicella</taxon>
    </lineage>
</organism>
<feature type="transmembrane region" description="Helical" evidence="7">
    <location>
        <begin position="373"/>
        <end position="398"/>
    </location>
</feature>
<dbReference type="RefSeq" id="WP_089406991.1">
    <property type="nucleotide sequence ID" value="NZ_FZOU01000001.1"/>
</dbReference>
<protein>
    <submittedName>
        <fullName evidence="8">Predicted arabinose efflux permease, MFS family</fullName>
    </submittedName>
</protein>
<evidence type="ECO:0000256" key="3">
    <source>
        <dbReference type="ARBA" id="ARBA00022475"/>
    </source>
</evidence>
<dbReference type="PANTHER" id="PTHR23513:SF9">
    <property type="entry name" value="ENTEROBACTIN EXPORTER ENTS"/>
    <property type="match status" value="1"/>
</dbReference>
<keyword evidence="4 7" id="KW-0812">Transmembrane</keyword>
<keyword evidence="6 7" id="KW-0472">Membrane</keyword>
<sequence length="424" mass="44501">MSDSPAPITARSIFSQGSYARFWFARICSTVAFQMTAVAVGWQLYALTHSTFALGMAGLAQFLPMLLLTLVTGQTADRFNRKNINTICQTTEATAMIVLALSSHLGWLHPAGIYTAVAAIGACRAFEGPSTQALLPGLIPENMLPTAIAWSASANQTASIVGPALGGLLYALGATVPYAACAALFATASMLSFSLVSSRRTPPRTPVTLDSLFSGIRYIAERKNILGAISLDLFAVLLGGATALLPAYARDILHTGPWGLGLLRLAPAIGALSTSIFLAHNPIRRQAGRRMFLAVIVFGLATVSFAFSRSIWLSMAILSVLGAADVVSVVVRSSLVQLETPDAMRGRVSAVNSLFIGTSNQLGEFESGLTASWFGIVPATVIGGIGSIAVALIWMGLFPGLRRLETLSANTAPAVEPETAKTTP</sequence>
<name>A0A239E0X7_9BACT</name>
<dbReference type="Gene3D" id="1.20.1250.20">
    <property type="entry name" value="MFS general substrate transporter like domains"/>
    <property type="match status" value="1"/>
</dbReference>
<evidence type="ECO:0000313" key="9">
    <source>
        <dbReference type="Proteomes" id="UP000198356"/>
    </source>
</evidence>
<feature type="transmembrane region" description="Helical" evidence="7">
    <location>
        <begin position="51"/>
        <end position="71"/>
    </location>
</feature>
<reference evidence="8 9" key="1">
    <citation type="submission" date="2017-06" db="EMBL/GenBank/DDBJ databases">
        <authorList>
            <person name="Kim H.J."/>
            <person name="Triplett B.A."/>
        </authorList>
    </citation>
    <scope>NUCLEOTIDE SEQUENCE [LARGE SCALE GENOMIC DNA]</scope>
    <source>
        <strain evidence="8 9">DSM 18704</strain>
    </source>
</reference>
<keyword evidence="2" id="KW-0813">Transport</keyword>
<keyword evidence="9" id="KW-1185">Reference proteome</keyword>
<evidence type="ECO:0000256" key="6">
    <source>
        <dbReference type="ARBA" id="ARBA00023136"/>
    </source>
</evidence>
<dbReference type="GO" id="GO:0005886">
    <property type="term" value="C:plasma membrane"/>
    <property type="evidence" value="ECO:0007669"/>
    <property type="project" value="UniProtKB-SubCell"/>
</dbReference>
<dbReference type="EMBL" id="FZOU01000001">
    <property type="protein sequence ID" value="SNS37643.1"/>
    <property type="molecule type" value="Genomic_DNA"/>
</dbReference>
<evidence type="ECO:0000256" key="1">
    <source>
        <dbReference type="ARBA" id="ARBA00004651"/>
    </source>
</evidence>
<gene>
    <name evidence="8" type="ORF">SAMN05421770_101720</name>
</gene>
<keyword evidence="5 7" id="KW-1133">Transmembrane helix</keyword>
<dbReference type="Proteomes" id="UP000198356">
    <property type="component" value="Unassembled WGS sequence"/>
</dbReference>
<feature type="transmembrane region" description="Helical" evidence="7">
    <location>
        <begin position="261"/>
        <end position="279"/>
    </location>
</feature>
<feature type="transmembrane region" description="Helical" evidence="7">
    <location>
        <begin position="225"/>
        <end position="249"/>
    </location>
</feature>
<dbReference type="InterPro" id="IPR036259">
    <property type="entry name" value="MFS_trans_sf"/>
</dbReference>
<feature type="transmembrane region" description="Helical" evidence="7">
    <location>
        <begin position="23"/>
        <end position="45"/>
    </location>
</feature>
<dbReference type="InterPro" id="IPR010290">
    <property type="entry name" value="TM_effector"/>
</dbReference>
<dbReference type="OrthoDB" id="9775268at2"/>
<evidence type="ECO:0000256" key="4">
    <source>
        <dbReference type="ARBA" id="ARBA00022692"/>
    </source>
</evidence>